<keyword evidence="8" id="KW-1185">Reference proteome</keyword>
<evidence type="ECO:0008006" key="9">
    <source>
        <dbReference type="Google" id="ProtNLM"/>
    </source>
</evidence>
<feature type="coiled-coil region" evidence="5">
    <location>
        <begin position="109"/>
        <end position="154"/>
    </location>
</feature>
<keyword evidence="3 6" id="KW-1133">Transmembrane helix</keyword>
<gene>
    <name evidence="7" type="ORF">ETSY2_16900</name>
</gene>
<dbReference type="AlphaFoldDB" id="W4M8G5"/>
<evidence type="ECO:0000256" key="3">
    <source>
        <dbReference type="ARBA" id="ARBA00022989"/>
    </source>
</evidence>
<dbReference type="HOGENOM" id="CLU_018816_15_1_7"/>
<keyword evidence="4 6" id="KW-0472">Membrane</keyword>
<dbReference type="InterPro" id="IPR050739">
    <property type="entry name" value="MFP"/>
</dbReference>
<keyword evidence="5" id="KW-0175">Coiled coil</keyword>
<evidence type="ECO:0000313" key="7">
    <source>
        <dbReference type="EMBL" id="ETX06473.1"/>
    </source>
</evidence>
<dbReference type="PRINTS" id="PR01490">
    <property type="entry name" value="RTXTOXIND"/>
</dbReference>
<evidence type="ECO:0000256" key="1">
    <source>
        <dbReference type="ARBA" id="ARBA00004167"/>
    </source>
</evidence>
<comment type="caution">
    <text evidence="7">The sequence shown here is derived from an EMBL/GenBank/DDBJ whole genome shotgun (WGS) entry which is preliminary data.</text>
</comment>
<evidence type="ECO:0000313" key="8">
    <source>
        <dbReference type="Proteomes" id="UP000019140"/>
    </source>
</evidence>
<proteinExistence type="predicted"/>
<dbReference type="GO" id="GO:0016020">
    <property type="term" value="C:membrane"/>
    <property type="evidence" value="ECO:0007669"/>
    <property type="project" value="UniProtKB-SubCell"/>
</dbReference>
<dbReference type="Gene3D" id="1.10.287.470">
    <property type="entry name" value="Helix hairpin bin"/>
    <property type="match status" value="1"/>
</dbReference>
<dbReference type="PANTHER" id="PTHR30386:SF26">
    <property type="entry name" value="TRANSPORT PROTEIN COMB"/>
    <property type="match status" value="1"/>
</dbReference>
<evidence type="ECO:0000256" key="4">
    <source>
        <dbReference type="ARBA" id="ARBA00023136"/>
    </source>
</evidence>
<feature type="coiled-coil region" evidence="5">
    <location>
        <begin position="180"/>
        <end position="313"/>
    </location>
</feature>
<organism evidence="7 8">
    <name type="scientific">Candidatus Entotheonella gemina</name>
    <dbReference type="NCBI Taxonomy" id="1429439"/>
    <lineage>
        <taxon>Bacteria</taxon>
        <taxon>Pseudomonadati</taxon>
        <taxon>Nitrospinota/Tectimicrobiota group</taxon>
        <taxon>Candidatus Tectimicrobiota</taxon>
        <taxon>Candidatus Entotheonellia</taxon>
        <taxon>Candidatus Entotheonellales</taxon>
        <taxon>Candidatus Entotheonellaceae</taxon>
        <taxon>Candidatus Entotheonella</taxon>
    </lineage>
</organism>
<dbReference type="Gene3D" id="2.40.50.100">
    <property type="match status" value="1"/>
</dbReference>
<keyword evidence="2 6" id="KW-0812">Transmembrane</keyword>
<dbReference type="EMBL" id="AZHX01000686">
    <property type="protein sequence ID" value="ETX06473.1"/>
    <property type="molecule type" value="Genomic_DNA"/>
</dbReference>
<reference evidence="7 8" key="1">
    <citation type="journal article" date="2014" name="Nature">
        <title>An environmental bacterial taxon with a large and distinct metabolic repertoire.</title>
        <authorList>
            <person name="Wilson M.C."/>
            <person name="Mori T."/>
            <person name="Ruckert C."/>
            <person name="Uria A.R."/>
            <person name="Helf M.J."/>
            <person name="Takada K."/>
            <person name="Gernert C."/>
            <person name="Steffens U.A."/>
            <person name="Heycke N."/>
            <person name="Schmitt S."/>
            <person name="Rinke C."/>
            <person name="Helfrich E.J."/>
            <person name="Brachmann A.O."/>
            <person name="Gurgui C."/>
            <person name="Wakimoto T."/>
            <person name="Kracht M."/>
            <person name="Crusemann M."/>
            <person name="Hentschel U."/>
            <person name="Abe I."/>
            <person name="Matsunaga S."/>
            <person name="Kalinowski J."/>
            <person name="Takeyama H."/>
            <person name="Piel J."/>
        </authorList>
    </citation>
    <scope>NUCLEOTIDE SEQUENCE [LARGE SCALE GENOMIC DNA]</scope>
    <source>
        <strain evidence="8">TSY2</strain>
    </source>
</reference>
<accession>W4M8G5</accession>
<protein>
    <recommendedName>
        <fullName evidence="9">Membrane fusion protein biotin-lipoyl like domain-containing protein</fullName>
    </recommendedName>
</protein>
<evidence type="ECO:0000256" key="5">
    <source>
        <dbReference type="SAM" id="Coils"/>
    </source>
</evidence>
<comment type="subcellular location">
    <subcellularLocation>
        <location evidence="1">Membrane</location>
        <topology evidence="1">Single-pass membrane protein</topology>
    </subcellularLocation>
</comment>
<dbReference type="Gene3D" id="2.40.30.170">
    <property type="match status" value="1"/>
</dbReference>
<dbReference type="Proteomes" id="UP000019140">
    <property type="component" value="Unassembled WGS sequence"/>
</dbReference>
<sequence length="459" mass="51655">MAEEPGGEERRTTTVTLIRRAVSRPYLFMAAILLVVGAIWFIRLAVEEFLLIDRVVNVYTNDAAVQMDSFGVRPQVTAQVLEVLVGEGDLVEKGQLLFRLAQDDIRVEMQEASAVAEAIAQQIEEMRQEMPLSVERAESEVVRAQALVETKEQALRRAQVFLSVKRDQTKQMQREHAAAIEAAQARLREQETASREVLKKLEDTRQLFSDGIESQDRLDGAQIAVERQQARLEAVREELSQAKEHFPGESPQMLRVHGQDVERLRAEVKEQQAGLELARNHLRQTMELGGQRLKVLEAKHKEALARLDNYQLKLDRTMVHSPADGIVAKRAIEPGEMVEGDPSNPPVLIINNPRQRWISANVWESDISRVRIGNTADIWVDALKSGALGRGKPLQGRVFRINPTTYSEIAGLPPERFFTRRERKVPIGVSIDGDAPVLRAGMLAEVLIYPRKGAEAEER</sequence>
<evidence type="ECO:0000256" key="2">
    <source>
        <dbReference type="ARBA" id="ARBA00022692"/>
    </source>
</evidence>
<name>W4M8G5_9BACT</name>
<dbReference type="SUPFAM" id="SSF111369">
    <property type="entry name" value="HlyD-like secretion proteins"/>
    <property type="match status" value="2"/>
</dbReference>
<dbReference type="PANTHER" id="PTHR30386">
    <property type="entry name" value="MEMBRANE FUSION SUBUNIT OF EMRAB-TOLC MULTIDRUG EFFLUX PUMP"/>
    <property type="match status" value="1"/>
</dbReference>
<feature type="transmembrane region" description="Helical" evidence="6">
    <location>
        <begin position="26"/>
        <end position="46"/>
    </location>
</feature>
<evidence type="ECO:0000256" key="6">
    <source>
        <dbReference type="SAM" id="Phobius"/>
    </source>
</evidence>